<evidence type="ECO:0000256" key="1">
    <source>
        <dbReference type="SAM" id="SignalP"/>
    </source>
</evidence>
<feature type="chain" id="PRO_5046311117" description="DUF2059 domain-containing protein" evidence="1">
    <location>
        <begin position="23"/>
        <end position="262"/>
    </location>
</feature>
<organism evidence="2 3">
    <name type="scientific">Parendozoicomonas callyspongiae</name>
    <dbReference type="NCBI Taxonomy" id="2942213"/>
    <lineage>
        <taxon>Bacteria</taxon>
        <taxon>Pseudomonadati</taxon>
        <taxon>Pseudomonadota</taxon>
        <taxon>Gammaproteobacteria</taxon>
        <taxon>Oceanospirillales</taxon>
        <taxon>Endozoicomonadaceae</taxon>
        <taxon>Parendozoicomonas</taxon>
    </lineage>
</organism>
<dbReference type="RefSeq" id="WP_249699604.1">
    <property type="nucleotide sequence ID" value="NZ_JAMFLX010000013.1"/>
</dbReference>
<dbReference type="EMBL" id="JAMFLX010000013">
    <property type="protein sequence ID" value="MCL6270395.1"/>
    <property type="molecule type" value="Genomic_DNA"/>
</dbReference>
<keyword evidence="3" id="KW-1185">Reference proteome</keyword>
<keyword evidence="1" id="KW-0732">Signal</keyword>
<sequence>MIKRVFCCGIFLLSLYSTSAISKNTSSTDPLLEQVYSLTGLEQQFYYLSKTFTDSGIEMGRSNLPPEQLTQRKVNQIMSGLNHQYAVDSLKTKAMTILKQELGQKLLENVLPLMQAPAWRNAIKLENKAYDLARINELEDYIGGKLQENPPRTMRVDLAYELAEKTGAVDLTINLITSAALNNARLLVGDENHELPANIEANIRATMADMRQEYESLVIRQYLYTYRYLSDRQLEEYVSCYDNPSIQALNSAMTIALMEAFK</sequence>
<proteinExistence type="predicted"/>
<gene>
    <name evidence="2" type="ORF">M3P05_10735</name>
</gene>
<evidence type="ECO:0000313" key="3">
    <source>
        <dbReference type="Proteomes" id="UP001203338"/>
    </source>
</evidence>
<feature type="signal peptide" evidence="1">
    <location>
        <begin position="1"/>
        <end position="22"/>
    </location>
</feature>
<evidence type="ECO:0008006" key="4">
    <source>
        <dbReference type="Google" id="ProtNLM"/>
    </source>
</evidence>
<comment type="caution">
    <text evidence="2">The sequence shown here is derived from an EMBL/GenBank/DDBJ whole genome shotgun (WGS) entry which is preliminary data.</text>
</comment>
<evidence type="ECO:0000313" key="2">
    <source>
        <dbReference type="EMBL" id="MCL6270395.1"/>
    </source>
</evidence>
<reference evidence="2 3" key="1">
    <citation type="submission" date="2022-05" db="EMBL/GenBank/DDBJ databases">
        <authorList>
            <person name="Park J.-S."/>
        </authorList>
    </citation>
    <scope>NUCLEOTIDE SEQUENCE [LARGE SCALE GENOMIC DNA]</scope>
    <source>
        <strain evidence="2 3">2012CJ34-2</strain>
    </source>
</reference>
<accession>A0ABT0PG87</accession>
<protein>
    <recommendedName>
        <fullName evidence="4">DUF2059 domain-containing protein</fullName>
    </recommendedName>
</protein>
<dbReference type="Proteomes" id="UP001203338">
    <property type="component" value="Unassembled WGS sequence"/>
</dbReference>
<name>A0ABT0PG87_9GAMM</name>